<protein>
    <submittedName>
        <fullName evidence="2">Uncharacterized protein</fullName>
    </submittedName>
</protein>
<keyword evidence="1" id="KW-1185">Reference proteome</keyword>
<reference evidence="2" key="1">
    <citation type="submission" date="2019-12" db="UniProtKB">
        <authorList>
            <consortium name="WormBaseParasite"/>
        </authorList>
    </citation>
    <scope>IDENTIFICATION</scope>
</reference>
<evidence type="ECO:0000313" key="1">
    <source>
        <dbReference type="Proteomes" id="UP000046395"/>
    </source>
</evidence>
<dbReference type="WBParaSite" id="TMUE_3000013249.1">
    <property type="protein sequence ID" value="TMUE_3000013249.1"/>
    <property type="gene ID" value="WBGene00301817"/>
</dbReference>
<name>A0A5S6R1R6_TRIMR</name>
<proteinExistence type="predicted"/>
<organism evidence="1 2">
    <name type="scientific">Trichuris muris</name>
    <name type="common">Mouse whipworm</name>
    <dbReference type="NCBI Taxonomy" id="70415"/>
    <lineage>
        <taxon>Eukaryota</taxon>
        <taxon>Metazoa</taxon>
        <taxon>Ecdysozoa</taxon>
        <taxon>Nematoda</taxon>
        <taxon>Enoplea</taxon>
        <taxon>Dorylaimia</taxon>
        <taxon>Trichinellida</taxon>
        <taxon>Trichuridae</taxon>
        <taxon>Trichuris</taxon>
    </lineage>
</organism>
<sequence>MFVPNVITLKCQTANLVFATSVRERPTVDGSSFDLIGNFIFMHIRPKNLADLLADNAVDPQPMITDKSSI</sequence>
<dbReference type="AlphaFoldDB" id="A0A5S6R1R6"/>
<dbReference type="Proteomes" id="UP000046395">
    <property type="component" value="Unassembled WGS sequence"/>
</dbReference>
<evidence type="ECO:0000313" key="2">
    <source>
        <dbReference type="WBParaSite" id="TMUE_3000013249.1"/>
    </source>
</evidence>
<accession>A0A5S6R1R6</accession>